<dbReference type="Pfam" id="PF08713">
    <property type="entry name" value="DNA_alkylation"/>
    <property type="match status" value="1"/>
</dbReference>
<comment type="caution">
    <text evidence="1">The sequence shown here is derived from an EMBL/GenBank/DDBJ whole genome shotgun (WGS) entry which is preliminary data.</text>
</comment>
<dbReference type="AlphaFoldDB" id="A0A6I4SR72"/>
<dbReference type="Gene3D" id="1.25.40.290">
    <property type="entry name" value="ARM repeat domains"/>
    <property type="match status" value="1"/>
</dbReference>
<dbReference type="CDD" id="cd07064">
    <property type="entry name" value="AlkD_like_1"/>
    <property type="match status" value="1"/>
</dbReference>
<keyword evidence="2" id="KW-1185">Reference proteome</keyword>
<dbReference type="SUPFAM" id="SSF48371">
    <property type="entry name" value="ARM repeat"/>
    <property type="match status" value="1"/>
</dbReference>
<dbReference type="InterPro" id="IPR014825">
    <property type="entry name" value="DNA_alkylation"/>
</dbReference>
<dbReference type="Proteomes" id="UP000433652">
    <property type="component" value="Unassembled WGS sequence"/>
</dbReference>
<dbReference type="RefSeq" id="WP_159791734.1">
    <property type="nucleotide sequence ID" value="NZ_WTYM01000023.1"/>
</dbReference>
<evidence type="ECO:0000313" key="1">
    <source>
        <dbReference type="EMBL" id="MXO58354.1"/>
    </source>
</evidence>
<proteinExistence type="predicted"/>
<protein>
    <submittedName>
        <fullName evidence="1">DNA alkylation repair protein</fullName>
    </submittedName>
</protein>
<dbReference type="PANTHER" id="PTHR34070">
    <property type="entry name" value="ARMADILLO-TYPE FOLD"/>
    <property type="match status" value="1"/>
</dbReference>
<gene>
    <name evidence="1" type="ORF">GRI89_02185</name>
</gene>
<organism evidence="1 2">
    <name type="scientific">Croceibacterium salegens</name>
    <dbReference type="NCBI Taxonomy" id="1737568"/>
    <lineage>
        <taxon>Bacteria</taxon>
        <taxon>Pseudomonadati</taxon>
        <taxon>Pseudomonadota</taxon>
        <taxon>Alphaproteobacteria</taxon>
        <taxon>Sphingomonadales</taxon>
        <taxon>Erythrobacteraceae</taxon>
        <taxon>Croceibacterium</taxon>
    </lineage>
</organism>
<sequence>MTALAKAVLTALKAAADPARAPGMQAYMKSEMPYLGVSAVPLRQACKELFRGLGWARSEDWQADVLALWRGAQFREERYAAIELTGVKAAHHFQRLDALPMYEEMIVTGAWWDYVDAIAGGRFWTLIVNEGVRMKRSMRSWSSDRNMWKRRSSILCQLKAKEHTDLDLLYACIEPSLDSKEFFLRKAIGWALRQYAWTDPAEVERYVAANADRLSGLSKREALKNVRKAA</sequence>
<dbReference type="PANTHER" id="PTHR34070:SF1">
    <property type="entry name" value="DNA ALKYLATION REPAIR PROTEIN"/>
    <property type="match status" value="1"/>
</dbReference>
<accession>A0A6I4SR72</accession>
<reference evidence="1 2" key="1">
    <citation type="submission" date="2019-12" db="EMBL/GenBank/DDBJ databases">
        <title>Genomic-based taxomic classification of the family Erythrobacteraceae.</title>
        <authorList>
            <person name="Xu L."/>
        </authorList>
    </citation>
    <scope>NUCLEOTIDE SEQUENCE [LARGE SCALE GENOMIC DNA]</scope>
    <source>
        <strain evidence="1 2">MCCC 1K01500</strain>
    </source>
</reference>
<dbReference type="InterPro" id="IPR016024">
    <property type="entry name" value="ARM-type_fold"/>
</dbReference>
<dbReference type="EMBL" id="WTYM01000023">
    <property type="protein sequence ID" value="MXO58354.1"/>
    <property type="molecule type" value="Genomic_DNA"/>
</dbReference>
<dbReference type="Gene3D" id="1.20.1660.10">
    <property type="entry name" value="Hypothetical protein (EF3068)"/>
    <property type="match status" value="1"/>
</dbReference>
<evidence type="ECO:0000313" key="2">
    <source>
        <dbReference type="Proteomes" id="UP000433652"/>
    </source>
</evidence>
<dbReference type="OrthoDB" id="9775346at2"/>
<name>A0A6I4SR72_9SPHN</name>